<protein>
    <submittedName>
        <fullName evidence="2">Uncharacterized protein</fullName>
    </submittedName>
</protein>
<name>A0A8X6MVS3_NEPPI</name>
<dbReference type="EMBL" id="BMAW01097540">
    <property type="protein sequence ID" value="GFS80211.1"/>
    <property type="molecule type" value="Genomic_DNA"/>
</dbReference>
<feature type="compositionally biased region" description="Polar residues" evidence="1">
    <location>
        <begin position="183"/>
        <end position="192"/>
    </location>
</feature>
<feature type="region of interest" description="Disordered" evidence="1">
    <location>
        <begin position="171"/>
        <end position="200"/>
    </location>
</feature>
<dbReference type="Proteomes" id="UP000887013">
    <property type="component" value="Unassembled WGS sequence"/>
</dbReference>
<proteinExistence type="predicted"/>
<reference evidence="2" key="1">
    <citation type="submission" date="2020-08" db="EMBL/GenBank/DDBJ databases">
        <title>Multicomponent nature underlies the extraordinary mechanical properties of spider dragline silk.</title>
        <authorList>
            <person name="Kono N."/>
            <person name="Nakamura H."/>
            <person name="Mori M."/>
            <person name="Yoshida Y."/>
            <person name="Ohtoshi R."/>
            <person name="Malay A.D."/>
            <person name="Moran D.A.P."/>
            <person name="Tomita M."/>
            <person name="Numata K."/>
            <person name="Arakawa K."/>
        </authorList>
    </citation>
    <scope>NUCLEOTIDE SEQUENCE</scope>
</reference>
<accession>A0A8X6MVS3</accession>
<gene>
    <name evidence="2" type="ORF">NPIL_375601</name>
</gene>
<organism evidence="2 3">
    <name type="scientific">Nephila pilipes</name>
    <name type="common">Giant wood spider</name>
    <name type="synonym">Nephila maculata</name>
    <dbReference type="NCBI Taxonomy" id="299642"/>
    <lineage>
        <taxon>Eukaryota</taxon>
        <taxon>Metazoa</taxon>
        <taxon>Ecdysozoa</taxon>
        <taxon>Arthropoda</taxon>
        <taxon>Chelicerata</taxon>
        <taxon>Arachnida</taxon>
        <taxon>Araneae</taxon>
        <taxon>Araneomorphae</taxon>
        <taxon>Entelegynae</taxon>
        <taxon>Araneoidea</taxon>
        <taxon>Nephilidae</taxon>
        <taxon>Nephila</taxon>
    </lineage>
</organism>
<keyword evidence="3" id="KW-1185">Reference proteome</keyword>
<sequence>MNSIRWIPLTYTGESSSGSRLNIPQKARLYLGEVFNRPVGCGNQLCVTINQVTEFLYLHAKPSSQQQKSRLPIAKRFLAQQPGLHQDLPPLRESSIARRNRRPFFAADDAARSRRRFREAPAARSSLRRRAGRIVCVSAGAPRLFLHSFVIIWKVSWCICIRNGEVQPTPPPPLVRTAPLLPSSSPRDNYQLNMDDPGSC</sequence>
<dbReference type="AlphaFoldDB" id="A0A8X6MVS3"/>
<evidence type="ECO:0000313" key="2">
    <source>
        <dbReference type="EMBL" id="GFS80211.1"/>
    </source>
</evidence>
<evidence type="ECO:0000256" key="1">
    <source>
        <dbReference type="SAM" id="MobiDB-lite"/>
    </source>
</evidence>
<evidence type="ECO:0000313" key="3">
    <source>
        <dbReference type="Proteomes" id="UP000887013"/>
    </source>
</evidence>
<comment type="caution">
    <text evidence="2">The sequence shown here is derived from an EMBL/GenBank/DDBJ whole genome shotgun (WGS) entry which is preliminary data.</text>
</comment>